<protein>
    <recommendedName>
        <fullName evidence="3">Capsule synthesis protein CapA domain-containing protein</fullName>
    </recommendedName>
</protein>
<dbReference type="RefSeq" id="WP_160732968.1">
    <property type="nucleotide sequence ID" value="NZ_WTYO01000002.1"/>
</dbReference>
<evidence type="ECO:0000313" key="4">
    <source>
        <dbReference type="EMBL" id="MXO68325.1"/>
    </source>
</evidence>
<reference evidence="4 5" key="1">
    <citation type="submission" date="2019-12" db="EMBL/GenBank/DDBJ databases">
        <title>Genomic-based taxomic classification of the family Erythrobacteraceae.</title>
        <authorList>
            <person name="Xu L."/>
        </authorList>
    </citation>
    <scope>NUCLEOTIDE SEQUENCE [LARGE SCALE GENOMIC DNA]</scope>
    <source>
        <strain evidence="4 5">H32</strain>
    </source>
</reference>
<dbReference type="InterPro" id="IPR052169">
    <property type="entry name" value="CW_Biosynth-Accessory"/>
</dbReference>
<feature type="chain" id="PRO_5045538805" description="Capsule synthesis protein CapA domain-containing protein" evidence="2">
    <location>
        <begin position="21"/>
        <end position="701"/>
    </location>
</feature>
<gene>
    <name evidence="4" type="ORF">GRI72_05730</name>
</gene>
<comment type="similarity">
    <text evidence="1">Belongs to the CapA family.</text>
</comment>
<dbReference type="PANTHER" id="PTHR33393:SF11">
    <property type="entry name" value="POLYGLUTAMINE SYNTHESIS ACCESSORY PROTEIN RV0574C-RELATED"/>
    <property type="match status" value="1"/>
</dbReference>
<dbReference type="SUPFAM" id="SSF49464">
    <property type="entry name" value="Carboxypeptidase regulatory domain-like"/>
    <property type="match status" value="1"/>
</dbReference>
<organism evidence="4 5">
    <name type="scientific">Pelagerythrobacter marinus</name>
    <dbReference type="NCBI Taxonomy" id="538382"/>
    <lineage>
        <taxon>Bacteria</taxon>
        <taxon>Pseudomonadati</taxon>
        <taxon>Pseudomonadota</taxon>
        <taxon>Alphaproteobacteria</taxon>
        <taxon>Sphingomonadales</taxon>
        <taxon>Erythrobacteraceae</taxon>
        <taxon>Pelagerythrobacter</taxon>
    </lineage>
</organism>
<dbReference type="InterPro" id="IPR029052">
    <property type="entry name" value="Metallo-depent_PP-like"/>
</dbReference>
<proteinExistence type="inferred from homology"/>
<dbReference type="Proteomes" id="UP000444401">
    <property type="component" value="Unassembled WGS sequence"/>
</dbReference>
<dbReference type="Pfam" id="PF13620">
    <property type="entry name" value="CarboxypepD_reg"/>
    <property type="match status" value="1"/>
</dbReference>
<keyword evidence="2" id="KW-0732">Signal</keyword>
<dbReference type="CDD" id="cd07381">
    <property type="entry name" value="MPP_CapA"/>
    <property type="match status" value="1"/>
</dbReference>
<dbReference type="SUPFAM" id="SSF56300">
    <property type="entry name" value="Metallo-dependent phosphatases"/>
    <property type="match status" value="1"/>
</dbReference>
<feature type="signal peptide" evidence="2">
    <location>
        <begin position="1"/>
        <end position="20"/>
    </location>
</feature>
<keyword evidence="5" id="KW-1185">Reference proteome</keyword>
<comment type="caution">
    <text evidence="4">The sequence shown here is derived from an EMBL/GenBank/DDBJ whole genome shotgun (WGS) entry which is preliminary data.</text>
</comment>
<dbReference type="EMBL" id="WTYO01000002">
    <property type="protein sequence ID" value="MXO68325.1"/>
    <property type="molecule type" value="Genomic_DNA"/>
</dbReference>
<feature type="domain" description="Capsule synthesis protein CapA" evidence="3">
    <location>
        <begin position="130"/>
        <end position="383"/>
    </location>
</feature>
<evidence type="ECO:0000256" key="2">
    <source>
        <dbReference type="SAM" id="SignalP"/>
    </source>
</evidence>
<dbReference type="Gene3D" id="2.60.40.1120">
    <property type="entry name" value="Carboxypeptidase-like, regulatory domain"/>
    <property type="match status" value="1"/>
</dbReference>
<dbReference type="SMART" id="SM00854">
    <property type="entry name" value="PGA_cap"/>
    <property type="match status" value="1"/>
</dbReference>
<evidence type="ECO:0000313" key="5">
    <source>
        <dbReference type="Proteomes" id="UP000444401"/>
    </source>
</evidence>
<name>A0ABW9UX04_9SPHN</name>
<dbReference type="InterPro" id="IPR008969">
    <property type="entry name" value="CarboxyPept-like_regulatory"/>
</dbReference>
<evidence type="ECO:0000259" key="3">
    <source>
        <dbReference type="SMART" id="SM00854"/>
    </source>
</evidence>
<accession>A0ABW9UX04</accession>
<evidence type="ECO:0000256" key="1">
    <source>
        <dbReference type="ARBA" id="ARBA00005662"/>
    </source>
</evidence>
<dbReference type="Pfam" id="PF09587">
    <property type="entry name" value="PGA_cap"/>
    <property type="match status" value="1"/>
</dbReference>
<dbReference type="PANTHER" id="PTHR33393">
    <property type="entry name" value="POLYGLUTAMINE SYNTHESIS ACCESSORY PROTEIN RV0574C-RELATED"/>
    <property type="match status" value="1"/>
</dbReference>
<dbReference type="Gene3D" id="3.60.21.10">
    <property type="match status" value="1"/>
</dbReference>
<sequence>MRIRAFCAILALAMAGMPAAAEPALRDGQDPAAAAPATPPVVARGTVLSADRGAPIAAATITLNGQSVASDAEGRYRLEAGEATLYTLRVSAPGHYPAHHAFARHELVDEAGLLRVPPVELVERRAGRQLFVFGGDVMGGRRYETPLEGERRLVHDATRQADMRALLATMAPTLRAADLASVNLEITLSARELTTAALKSYVFYAHPELAHALAWAGVDYAAQGNNHVYDYLDQGLADTMAAVKAAGLGHSGAGADRAAAIAPWRTSLQGEAWSFLSFVGWEGRVEPNQVAEAGKGGAALGDDATIVETVGRETAAGRAVVVQYHGSREYSPEPTAESRRRMLAAIDAGADLVIGHHPHVLQGFEIHQGQLVAYSLGNFLFDQYIHETQASMLLKVWMDESRFARAEIVPIDVRDYRPVPAVAGMRDAVLRRLRALSGPRGVRIADMAGHSIIAGPASPASVAPETEPHALALAPVPGTAMAAIPAGALVQGAPAAARDEAGRPLVFGRGLLWRGDFESHEGFGAHDRTWTFEGGTGTLDRRAFAGDHALRVTPRGDALTMHQRIALRDLDRGPLTVGGAIAGEGTALTLQYRFRLAGEKRFCPWQTAGSFTPAGPGWERFAFDIPAPAAEPTRFNIRFVAKARDGEARPFRLDDLQVVNWEGDAGEPIAGLRQYVRLPGERAQQQSATVSFRPWASRPAE</sequence>
<dbReference type="InterPro" id="IPR019079">
    <property type="entry name" value="Capsule_synth_CapA"/>
</dbReference>